<protein>
    <submittedName>
        <fullName evidence="1">Uncharacterized protein</fullName>
    </submittedName>
</protein>
<gene>
    <name evidence="1" type="ORF">MVEG_12444</name>
</gene>
<evidence type="ECO:0000313" key="1">
    <source>
        <dbReference type="EMBL" id="KFH61718.1"/>
    </source>
</evidence>
<sequence>RSATARLLYHVNSYDTPSPDCGLLSINLCRIKFRRAMFQRHGSGGYANNAGNILAYGVAGAAAYSNIAPWMVDLSAQTEIPFFALSHDQVLENNLRNTLKQQTTLRRDHIELLNGAPNVLCLSWTAPFGNQLSALSTAINQCLASSAVPLSATNGLDK</sequence>
<dbReference type="AlphaFoldDB" id="A0A086TIE1"/>
<dbReference type="EMBL" id="KN042460">
    <property type="protein sequence ID" value="KFH61718.1"/>
    <property type="molecule type" value="Genomic_DNA"/>
</dbReference>
<feature type="non-terminal residue" evidence="1">
    <location>
        <position position="1"/>
    </location>
</feature>
<dbReference type="OrthoDB" id="2447560at2759"/>
<accession>A0A086TIE1</accession>
<dbReference type="Proteomes" id="UP000243308">
    <property type="component" value="Unassembled WGS sequence"/>
</dbReference>
<keyword evidence="2" id="KW-1185">Reference proteome</keyword>
<proteinExistence type="predicted"/>
<evidence type="ECO:0000313" key="2">
    <source>
        <dbReference type="Proteomes" id="UP000243308"/>
    </source>
</evidence>
<organism evidence="1 2">
    <name type="scientific">Podila verticillata NRRL 6337</name>
    <dbReference type="NCBI Taxonomy" id="1069443"/>
    <lineage>
        <taxon>Eukaryota</taxon>
        <taxon>Fungi</taxon>
        <taxon>Fungi incertae sedis</taxon>
        <taxon>Mucoromycota</taxon>
        <taxon>Mortierellomycotina</taxon>
        <taxon>Mortierellomycetes</taxon>
        <taxon>Mortierellales</taxon>
        <taxon>Mortierellaceae</taxon>
        <taxon>Podila</taxon>
    </lineage>
</organism>
<reference evidence="1 2" key="1">
    <citation type="submission" date="2011-02" db="EMBL/GenBank/DDBJ databases">
        <title>The Genome Sequence of Mortierella verticillata NRRL 6337.</title>
        <authorList>
            <consortium name="The Broad Institute Genome Sequencing Platform"/>
            <person name="Russ C."/>
            <person name="Cuomo C."/>
            <person name="Burger G."/>
            <person name="Gray M.W."/>
            <person name="Holland P.W.H."/>
            <person name="King N."/>
            <person name="Lang F.B.F."/>
            <person name="Roger A.J."/>
            <person name="Ruiz-Trillo I."/>
            <person name="Young S.K."/>
            <person name="Zeng Q."/>
            <person name="Gargeya S."/>
            <person name="Alvarado L."/>
            <person name="Berlin A."/>
            <person name="Chapman S.B."/>
            <person name="Chen Z."/>
            <person name="Freedman E."/>
            <person name="Gellesch M."/>
            <person name="Goldberg J."/>
            <person name="Griggs A."/>
            <person name="Gujja S."/>
            <person name="Heilman E."/>
            <person name="Heiman D."/>
            <person name="Howarth C."/>
            <person name="Mehta T."/>
            <person name="Neiman D."/>
            <person name="Pearson M."/>
            <person name="Roberts A."/>
            <person name="Saif S."/>
            <person name="Shea T."/>
            <person name="Shenoy N."/>
            <person name="Sisk P."/>
            <person name="Stolte C."/>
            <person name="Sykes S."/>
            <person name="White J."/>
            <person name="Yandava C."/>
            <person name="Haas B."/>
            <person name="Nusbaum C."/>
            <person name="Birren B."/>
        </authorList>
    </citation>
    <scope>NUCLEOTIDE SEQUENCE [LARGE SCALE GENOMIC DNA]</scope>
    <source>
        <strain evidence="1 2">NRRL 6337</strain>
    </source>
</reference>
<name>A0A086TIE1_9FUNG</name>